<keyword evidence="5" id="KW-1185">Reference proteome</keyword>
<evidence type="ECO:0000256" key="2">
    <source>
        <dbReference type="SAM" id="Phobius"/>
    </source>
</evidence>
<feature type="compositionally biased region" description="Low complexity" evidence="1">
    <location>
        <begin position="181"/>
        <end position="207"/>
    </location>
</feature>
<evidence type="ECO:0000313" key="4">
    <source>
        <dbReference type="EMBL" id="SES48382.1"/>
    </source>
</evidence>
<protein>
    <submittedName>
        <fullName evidence="4">Uncharacterized protein</fullName>
    </submittedName>
</protein>
<keyword evidence="2" id="KW-0812">Transmembrane</keyword>
<feature type="signal peptide" evidence="3">
    <location>
        <begin position="1"/>
        <end position="25"/>
    </location>
</feature>
<proteinExistence type="predicted"/>
<evidence type="ECO:0000256" key="1">
    <source>
        <dbReference type="SAM" id="MobiDB-lite"/>
    </source>
</evidence>
<keyword evidence="3" id="KW-0732">Signal</keyword>
<dbReference type="STRING" id="155974.SAMN04487818_11962"/>
<evidence type="ECO:0000256" key="3">
    <source>
        <dbReference type="SAM" id="SignalP"/>
    </source>
</evidence>
<dbReference type="AlphaFoldDB" id="A0A1H9XQH4"/>
<dbReference type="EMBL" id="FOGI01000019">
    <property type="protein sequence ID" value="SES48382.1"/>
    <property type="molecule type" value="Genomic_DNA"/>
</dbReference>
<accession>A0A1H9XQH4</accession>
<dbReference type="Proteomes" id="UP000199051">
    <property type="component" value="Unassembled WGS sequence"/>
</dbReference>
<dbReference type="RefSeq" id="WP_092786766.1">
    <property type="nucleotide sequence ID" value="NZ_FOGI01000019.1"/>
</dbReference>
<feature type="transmembrane region" description="Helical" evidence="2">
    <location>
        <begin position="305"/>
        <end position="328"/>
    </location>
</feature>
<keyword evidence="2" id="KW-0472">Membrane</keyword>
<name>A0A1H9XQH4_9PSEU</name>
<gene>
    <name evidence="4" type="ORF">SAMN04487818_11962</name>
</gene>
<keyword evidence="2" id="KW-1133">Transmembrane helix</keyword>
<evidence type="ECO:0000313" key="5">
    <source>
        <dbReference type="Proteomes" id="UP000199051"/>
    </source>
</evidence>
<reference evidence="5" key="1">
    <citation type="submission" date="2016-10" db="EMBL/GenBank/DDBJ databases">
        <authorList>
            <person name="Varghese N."/>
            <person name="Submissions S."/>
        </authorList>
    </citation>
    <scope>NUCLEOTIDE SEQUENCE [LARGE SCALE GENOMIC DNA]</scope>
    <source>
        <strain evidence="5">DSM 44260</strain>
    </source>
</reference>
<feature type="region of interest" description="Disordered" evidence="1">
    <location>
        <begin position="181"/>
        <end position="225"/>
    </location>
</feature>
<organism evidence="4 5">
    <name type="scientific">Actinokineospora terrae</name>
    <dbReference type="NCBI Taxonomy" id="155974"/>
    <lineage>
        <taxon>Bacteria</taxon>
        <taxon>Bacillati</taxon>
        <taxon>Actinomycetota</taxon>
        <taxon>Actinomycetes</taxon>
        <taxon>Pseudonocardiales</taxon>
        <taxon>Pseudonocardiaceae</taxon>
        <taxon>Actinokineospora</taxon>
    </lineage>
</organism>
<feature type="chain" id="PRO_5038902653" evidence="3">
    <location>
        <begin position="26"/>
        <end position="334"/>
    </location>
</feature>
<sequence length="334" mass="32026">MLRRGKTYAAGLVLVLSGTATGLLAGSGTAAAAPPIVVGSCATTIQGAPGTPISLSPAAVLDPVLRVVNAVPLLGPTLATGVRGAVTSMGNIPIGAIPAANTTIPGSTIAAAAVPKIQEAIAKVPLIGTALGGIVSGIQGALTAGCSITVTVVNAVTAPVQDGAGAVAGVVEKGAAALPQVVPGLPGVPTKPGTTKPPGTGGNPQTPGTGGPGTPGPNTSVIGGTTPGGLPLYRSGFTFGRSPMTDYSGIPYAQAGLFAPSPGVRYGGAVPGYSPQFGILGTGDADGVQAAGHAEALDAPFGRGIALPVLLAVFALSGVTAALVRTWVLRRTPA</sequence>